<gene>
    <name evidence="1" type="ORF">B0I36DRAFT_312596</name>
</gene>
<reference evidence="1" key="1">
    <citation type="journal article" date="2021" name="Nat. Commun.">
        <title>Genetic determinants of endophytism in the Arabidopsis root mycobiome.</title>
        <authorList>
            <person name="Mesny F."/>
            <person name="Miyauchi S."/>
            <person name="Thiergart T."/>
            <person name="Pickel B."/>
            <person name="Atanasova L."/>
            <person name="Karlsson M."/>
            <person name="Huettel B."/>
            <person name="Barry K.W."/>
            <person name="Haridas S."/>
            <person name="Chen C."/>
            <person name="Bauer D."/>
            <person name="Andreopoulos W."/>
            <person name="Pangilinan J."/>
            <person name="LaButti K."/>
            <person name="Riley R."/>
            <person name="Lipzen A."/>
            <person name="Clum A."/>
            <person name="Drula E."/>
            <person name="Henrissat B."/>
            <person name="Kohler A."/>
            <person name="Grigoriev I.V."/>
            <person name="Martin F.M."/>
            <person name="Hacquard S."/>
        </authorList>
    </citation>
    <scope>NUCLEOTIDE SEQUENCE</scope>
    <source>
        <strain evidence="1">MPI-CAGE-CH-0230</strain>
    </source>
</reference>
<dbReference type="EMBL" id="JAGTJQ010000001">
    <property type="protein sequence ID" value="KAH7041329.1"/>
    <property type="molecule type" value="Genomic_DNA"/>
</dbReference>
<keyword evidence="2" id="KW-1185">Reference proteome</keyword>
<dbReference type="Proteomes" id="UP000756346">
    <property type="component" value="Unassembled WGS sequence"/>
</dbReference>
<proteinExistence type="predicted"/>
<name>A0A9P8YJ38_9PEZI</name>
<evidence type="ECO:0000313" key="1">
    <source>
        <dbReference type="EMBL" id="KAH7041329.1"/>
    </source>
</evidence>
<dbReference type="GeneID" id="70182071"/>
<organism evidence="1 2">
    <name type="scientific">Microdochium trichocladiopsis</name>
    <dbReference type="NCBI Taxonomy" id="1682393"/>
    <lineage>
        <taxon>Eukaryota</taxon>
        <taxon>Fungi</taxon>
        <taxon>Dikarya</taxon>
        <taxon>Ascomycota</taxon>
        <taxon>Pezizomycotina</taxon>
        <taxon>Sordariomycetes</taxon>
        <taxon>Xylariomycetidae</taxon>
        <taxon>Xylariales</taxon>
        <taxon>Microdochiaceae</taxon>
        <taxon>Microdochium</taxon>
    </lineage>
</organism>
<dbReference type="AlphaFoldDB" id="A0A9P8YJ38"/>
<dbReference type="RefSeq" id="XP_046019384.1">
    <property type="nucleotide sequence ID" value="XM_046152525.1"/>
</dbReference>
<protein>
    <submittedName>
        <fullName evidence="1">Uncharacterized protein</fullName>
    </submittedName>
</protein>
<comment type="caution">
    <text evidence="1">The sequence shown here is derived from an EMBL/GenBank/DDBJ whole genome shotgun (WGS) entry which is preliminary data.</text>
</comment>
<sequence>MPGGSVRPRALHTAESTLEARSQTLLGPRGSKRRGTCIASDRTISLKMTALFILSSSKETWVCERGNAEIKTNTSATRFQTSACAKGHGHVAAVCLTRRSGPATIRVLEKRGACLKPPLPRRWPPRWKSRYQNHALWTATHVTHRESKQDC</sequence>
<accession>A0A9P8YJ38</accession>
<evidence type="ECO:0000313" key="2">
    <source>
        <dbReference type="Proteomes" id="UP000756346"/>
    </source>
</evidence>